<evidence type="ECO:0000313" key="2">
    <source>
        <dbReference type="Proteomes" id="UP000044071"/>
    </source>
</evidence>
<dbReference type="Proteomes" id="UP000044071">
    <property type="component" value="Unassembled WGS sequence"/>
</dbReference>
<organism evidence="1 2">
    <name type="scientific">Legionella massiliensis</name>
    <dbReference type="NCBI Taxonomy" id="1034943"/>
    <lineage>
        <taxon>Bacteria</taxon>
        <taxon>Pseudomonadati</taxon>
        <taxon>Pseudomonadota</taxon>
        <taxon>Gammaproteobacteria</taxon>
        <taxon>Legionellales</taxon>
        <taxon>Legionellaceae</taxon>
        <taxon>Legionella</taxon>
    </lineage>
</organism>
<dbReference type="EMBL" id="CCSB01000001">
    <property type="protein sequence ID" value="CDZ76355.1"/>
    <property type="molecule type" value="Genomic_DNA"/>
</dbReference>
<proteinExistence type="predicted"/>
<sequence>MDSFSDNFDQNSNNKYHTFLKNLLEDSSIKFNAQEIKAIKKGGIALIKCSAALALICSSSFSPVSPAVLGIFLLTLSQKNASTNPKILQKSKEENFSTDIHQNSQGKSQPTLQQKNEALDTTKPIADGIDKKRVNSTLNESDLIYEIYKVIKSLDDKNLTESDKVMIKGVFKSCSSLLALSLSLLTANSTPIVSIPLIHSLVDRELDNLKTQPAANLSQLDLLNLEMMSSGYF</sequence>
<accession>A0A078KPM2</accession>
<protein>
    <submittedName>
        <fullName evidence="1">Uncharacterized protein</fullName>
    </submittedName>
</protein>
<dbReference type="AlphaFoldDB" id="A0A078KPM2"/>
<keyword evidence="2" id="KW-1185">Reference proteome</keyword>
<name>A0A078KPM2_9GAMM</name>
<reference evidence="1 2" key="1">
    <citation type="submission" date="2014-06" db="EMBL/GenBank/DDBJ databases">
        <authorList>
            <person name="Urmite Genomes Urmite Genomes"/>
        </authorList>
    </citation>
    <scope>NUCLEOTIDE SEQUENCE [LARGE SCALE GENOMIC DNA]</scope>
</reference>
<evidence type="ECO:0000313" key="1">
    <source>
        <dbReference type="EMBL" id="CDZ76355.1"/>
    </source>
</evidence>
<gene>
    <name evidence="1" type="ORF">BN59_00623</name>
</gene>